<organism evidence="1 2">
    <name type="scientific">Dictyobacter formicarum</name>
    <dbReference type="NCBI Taxonomy" id="2778368"/>
    <lineage>
        <taxon>Bacteria</taxon>
        <taxon>Bacillati</taxon>
        <taxon>Chloroflexota</taxon>
        <taxon>Ktedonobacteria</taxon>
        <taxon>Ktedonobacterales</taxon>
        <taxon>Dictyobacteraceae</taxon>
        <taxon>Dictyobacter</taxon>
    </lineage>
</organism>
<dbReference type="InterPro" id="IPR016155">
    <property type="entry name" value="Mopterin_synth/thiamin_S_b"/>
</dbReference>
<dbReference type="EMBL" id="BNJJ01000024">
    <property type="protein sequence ID" value="GHO88437.1"/>
    <property type="molecule type" value="Genomic_DNA"/>
</dbReference>
<dbReference type="Pfam" id="PF02597">
    <property type="entry name" value="ThiS"/>
    <property type="match status" value="1"/>
</dbReference>
<dbReference type="PANTHER" id="PTHR38031:SF1">
    <property type="entry name" value="SULFUR CARRIER PROTEIN CYSO"/>
    <property type="match status" value="1"/>
</dbReference>
<protein>
    <submittedName>
        <fullName evidence="1">Molybdenum cofactor biosynthesis protein MoaD</fullName>
    </submittedName>
</protein>
<comment type="caution">
    <text evidence="1">The sequence shown here is derived from an EMBL/GenBank/DDBJ whole genome shotgun (WGS) entry which is preliminary data.</text>
</comment>
<dbReference type="InterPro" id="IPR012675">
    <property type="entry name" value="Beta-grasp_dom_sf"/>
</dbReference>
<keyword evidence="2" id="KW-1185">Reference proteome</keyword>
<name>A0ABQ3VQA3_9CHLR</name>
<dbReference type="SUPFAM" id="SSF54285">
    <property type="entry name" value="MoaD/ThiS"/>
    <property type="match status" value="1"/>
</dbReference>
<reference evidence="1 2" key="1">
    <citation type="journal article" date="2021" name="Int. J. Syst. Evol. Microbiol.">
        <title>Reticulibacter mediterranei gen. nov., sp. nov., within the new family Reticulibacteraceae fam. nov., and Ktedonospora formicarum gen. nov., sp. nov., Ktedonobacter robiniae sp. nov., Dictyobacter formicarum sp. nov. and Dictyobacter arantiisoli sp. nov., belonging to the class Ktedonobacteria.</title>
        <authorList>
            <person name="Yabe S."/>
            <person name="Zheng Y."/>
            <person name="Wang C.M."/>
            <person name="Sakai Y."/>
            <person name="Abe K."/>
            <person name="Yokota A."/>
            <person name="Donadio S."/>
            <person name="Cavaletti L."/>
            <person name="Monciardini P."/>
        </authorList>
    </citation>
    <scope>NUCLEOTIDE SEQUENCE [LARGE SCALE GENOMIC DNA]</scope>
    <source>
        <strain evidence="1 2">SOSP1-9</strain>
    </source>
</reference>
<dbReference type="PANTHER" id="PTHR38031">
    <property type="entry name" value="SULFUR CARRIER PROTEIN SLR0821-RELATED"/>
    <property type="match status" value="1"/>
</dbReference>
<dbReference type="Proteomes" id="UP000635565">
    <property type="component" value="Unassembled WGS sequence"/>
</dbReference>
<accession>A0ABQ3VQA3</accession>
<evidence type="ECO:0000313" key="1">
    <source>
        <dbReference type="EMBL" id="GHO88437.1"/>
    </source>
</evidence>
<proteinExistence type="predicted"/>
<sequence length="94" mass="10653">MVMPTAQVILPPMLRERTNQQARLDVEGTTIRDIIENMEHQFPGLRFHLCYETGELRSYVNIFIDQANIRYLQGLDTPVTAGVRIRVIPSVAGG</sequence>
<dbReference type="Gene3D" id="3.10.20.30">
    <property type="match status" value="1"/>
</dbReference>
<gene>
    <name evidence="1" type="ORF">KSZ_64430</name>
</gene>
<dbReference type="InterPro" id="IPR003749">
    <property type="entry name" value="ThiS/MoaD-like"/>
</dbReference>
<dbReference type="InterPro" id="IPR052045">
    <property type="entry name" value="Sulfur_Carrier/Prot_Modifier"/>
</dbReference>
<evidence type="ECO:0000313" key="2">
    <source>
        <dbReference type="Proteomes" id="UP000635565"/>
    </source>
</evidence>